<dbReference type="EMBL" id="DXET01000252">
    <property type="protein sequence ID" value="HIX82522.1"/>
    <property type="molecule type" value="Genomic_DNA"/>
</dbReference>
<evidence type="ECO:0000313" key="2">
    <source>
        <dbReference type="Proteomes" id="UP000886724"/>
    </source>
</evidence>
<accession>A0A9D1XNX1</accession>
<protein>
    <submittedName>
        <fullName evidence="1">YolD-like family protein</fullName>
    </submittedName>
</protein>
<evidence type="ECO:0000313" key="1">
    <source>
        <dbReference type="EMBL" id="HIX82522.1"/>
    </source>
</evidence>
<organism evidence="1 2">
    <name type="scientific">Candidatus Erysipelatoclostridium merdavium</name>
    <dbReference type="NCBI Taxonomy" id="2838566"/>
    <lineage>
        <taxon>Bacteria</taxon>
        <taxon>Bacillati</taxon>
        <taxon>Bacillota</taxon>
        <taxon>Erysipelotrichia</taxon>
        <taxon>Erysipelotrichales</taxon>
        <taxon>Erysipelotrichales incertae sedis</taxon>
    </lineage>
</organism>
<reference evidence="1" key="1">
    <citation type="journal article" date="2021" name="PeerJ">
        <title>Extensive microbial diversity within the chicken gut microbiome revealed by metagenomics and culture.</title>
        <authorList>
            <person name="Gilroy R."/>
            <person name="Ravi A."/>
            <person name="Getino M."/>
            <person name="Pursley I."/>
            <person name="Horton D.L."/>
            <person name="Alikhan N.F."/>
            <person name="Baker D."/>
            <person name="Gharbi K."/>
            <person name="Hall N."/>
            <person name="Watson M."/>
            <person name="Adriaenssens E.M."/>
            <person name="Foster-Nyarko E."/>
            <person name="Jarju S."/>
            <person name="Secka A."/>
            <person name="Antonio M."/>
            <person name="Oren A."/>
            <person name="Chaudhuri R.R."/>
            <person name="La Ragione R."/>
            <person name="Hildebrand F."/>
            <person name="Pallen M.J."/>
        </authorList>
    </citation>
    <scope>NUCLEOTIDE SEQUENCE</scope>
    <source>
        <strain evidence="1">ChiGjej1B1-14440</strain>
    </source>
</reference>
<dbReference type="InterPro" id="IPR014962">
    <property type="entry name" value="YolD"/>
</dbReference>
<gene>
    <name evidence="1" type="ORF">H9980_11230</name>
</gene>
<dbReference type="AlphaFoldDB" id="A0A9D1XNX1"/>
<reference evidence="1" key="2">
    <citation type="submission" date="2021-04" db="EMBL/GenBank/DDBJ databases">
        <authorList>
            <person name="Gilroy R."/>
        </authorList>
    </citation>
    <scope>NUCLEOTIDE SEQUENCE</scope>
    <source>
        <strain evidence="1">ChiGjej1B1-14440</strain>
    </source>
</reference>
<sequence length="104" mass="12098">MVNNLEKRARLFLSFDSLKGFKDYLKAKQKITVDPVELAPDALDELDWKIKQVQPGMMITVVYYNQGEYVLRTGLVSKIDFECKRLTIVNQEINFNQIIKISDL</sequence>
<proteinExistence type="predicted"/>
<name>A0A9D1XNX1_9FIRM</name>
<dbReference type="Proteomes" id="UP000886724">
    <property type="component" value="Unassembled WGS sequence"/>
</dbReference>
<dbReference type="Pfam" id="PF08863">
    <property type="entry name" value="YolD"/>
    <property type="match status" value="1"/>
</dbReference>
<comment type="caution">
    <text evidence="1">The sequence shown here is derived from an EMBL/GenBank/DDBJ whole genome shotgun (WGS) entry which is preliminary data.</text>
</comment>